<evidence type="ECO:0000256" key="8">
    <source>
        <dbReference type="ARBA" id="ARBA00023118"/>
    </source>
</evidence>
<gene>
    <name evidence="9" type="primary">cas2</name>
    <name evidence="10" type="ordered locus">Theam_1534</name>
</gene>
<keyword evidence="5 9" id="KW-0255">Endonuclease</keyword>
<feature type="binding site" evidence="9">
    <location>
        <position position="16"/>
    </location>
    <ligand>
        <name>Mg(2+)</name>
        <dbReference type="ChEBI" id="CHEBI:18420"/>
        <note>catalytic</note>
    </ligand>
</feature>
<keyword evidence="7 9" id="KW-0460">Magnesium</keyword>
<evidence type="ECO:0000256" key="6">
    <source>
        <dbReference type="ARBA" id="ARBA00022801"/>
    </source>
</evidence>
<dbReference type="InterPro" id="IPR019199">
    <property type="entry name" value="Virulence_VapD/CRISPR_Cas2"/>
</dbReference>
<comment type="similarity">
    <text evidence="2 9">Belongs to the CRISPR-associated endoribonuclease Cas2 protein family.</text>
</comment>
<dbReference type="OrthoDB" id="9798176at2"/>
<dbReference type="NCBIfam" id="TIGR01573">
    <property type="entry name" value="cas2"/>
    <property type="match status" value="1"/>
</dbReference>
<reference evidence="10" key="1">
    <citation type="submission" date="2011-01" db="EMBL/GenBank/DDBJ databases">
        <title>Complete sequence of chromosome of Thermovibrio ammonificans HB-1.</title>
        <authorList>
            <consortium name="US DOE Joint Genome Institute"/>
            <person name="Lucas S."/>
            <person name="Copeland A."/>
            <person name="Lapidus A."/>
            <person name="Cheng J.-F."/>
            <person name="Goodwin L."/>
            <person name="Pitluck S."/>
            <person name="Davenport K."/>
            <person name="Detter J.C."/>
            <person name="Han C."/>
            <person name="Tapia R."/>
            <person name="Land M."/>
            <person name="Hauser L."/>
            <person name="Kyrpides N."/>
            <person name="Ivanova N."/>
            <person name="Ovchinnikova G."/>
            <person name="Vetriani C."/>
            <person name="Woyke T."/>
        </authorList>
    </citation>
    <scope>NUCLEOTIDE SEQUENCE [LARGE SCALE GENOMIC DNA]</scope>
    <source>
        <strain evidence="10">HB-1</strain>
    </source>
</reference>
<dbReference type="CDD" id="cd09725">
    <property type="entry name" value="Cas2_I_II_III"/>
    <property type="match status" value="1"/>
</dbReference>
<evidence type="ECO:0000313" key="10">
    <source>
        <dbReference type="EMBL" id="ADU97494.1"/>
    </source>
</evidence>
<dbReference type="PANTHER" id="PTHR34405">
    <property type="entry name" value="CRISPR-ASSOCIATED ENDORIBONUCLEASE CAS2"/>
    <property type="match status" value="1"/>
</dbReference>
<dbReference type="HAMAP" id="MF_01471">
    <property type="entry name" value="Cas2"/>
    <property type="match status" value="1"/>
</dbReference>
<dbReference type="SUPFAM" id="SSF143430">
    <property type="entry name" value="TTP0101/SSO1404-like"/>
    <property type="match status" value="1"/>
</dbReference>
<dbReference type="AlphaFoldDB" id="E8T4N6"/>
<keyword evidence="3 9" id="KW-0540">Nuclease</keyword>
<dbReference type="GO" id="GO:0043571">
    <property type="term" value="P:maintenance of CRISPR repeat elements"/>
    <property type="evidence" value="ECO:0007669"/>
    <property type="project" value="UniProtKB-UniRule"/>
</dbReference>
<evidence type="ECO:0000256" key="7">
    <source>
        <dbReference type="ARBA" id="ARBA00022842"/>
    </source>
</evidence>
<evidence type="ECO:0000256" key="5">
    <source>
        <dbReference type="ARBA" id="ARBA00022759"/>
    </source>
</evidence>
<dbReference type="EMBL" id="CP002444">
    <property type="protein sequence ID" value="ADU97494.1"/>
    <property type="molecule type" value="Genomic_DNA"/>
</dbReference>
<evidence type="ECO:0000256" key="1">
    <source>
        <dbReference type="ARBA" id="ARBA00001946"/>
    </source>
</evidence>
<dbReference type="Gene3D" id="3.30.70.240">
    <property type="match status" value="1"/>
</dbReference>
<dbReference type="PANTHER" id="PTHR34405:SF3">
    <property type="entry name" value="CRISPR-ASSOCIATED ENDORIBONUCLEASE CAS2 3"/>
    <property type="match status" value="1"/>
</dbReference>
<dbReference type="GO" id="GO:0016787">
    <property type="term" value="F:hydrolase activity"/>
    <property type="evidence" value="ECO:0007669"/>
    <property type="project" value="UniProtKB-KW"/>
</dbReference>
<evidence type="ECO:0000256" key="2">
    <source>
        <dbReference type="ARBA" id="ARBA00009959"/>
    </source>
</evidence>
<keyword evidence="4 9" id="KW-0479">Metal-binding</keyword>
<dbReference type="Proteomes" id="UP000006362">
    <property type="component" value="Chromosome"/>
</dbReference>
<dbReference type="GO" id="GO:0046872">
    <property type="term" value="F:metal ion binding"/>
    <property type="evidence" value="ECO:0007669"/>
    <property type="project" value="UniProtKB-UniRule"/>
</dbReference>
<accession>E8T4N6</accession>
<keyword evidence="11" id="KW-1185">Reference proteome</keyword>
<dbReference type="GO" id="GO:0004521">
    <property type="term" value="F:RNA endonuclease activity"/>
    <property type="evidence" value="ECO:0007669"/>
    <property type="project" value="InterPro"/>
</dbReference>
<dbReference type="InterPro" id="IPR021127">
    <property type="entry name" value="CRISPR_associated_Cas2"/>
</dbReference>
<comment type="cofactor">
    <cofactor evidence="1 9">
        <name>Mg(2+)</name>
        <dbReference type="ChEBI" id="CHEBI:18420"/>
    </cofactor>
</comment>
<dbReference type="STRING" id="648996.Theam_1534"/>
<proteinExistence type="inferred from homology"/>
<comment type="function">
    <text evidence="9">CRISPR (clustered regularly interspaced short palindromic repeat), is an adaptive immune system that provides protection against mobile genetic elements (viruses, transposable elements and conjugative plasmids). CRISPR clusters contain sequences complementary to antecedent mobile elements and target invading nucleic acids. CRISPR clusters are transcribed and processed into CRISPR RNA (crRNA). Functions as a ssRNA-specific endoribonuclease. Involved in the integration of spacer DNA into the CRISPR cassette.</text>
</comment>
<sequence length="109" mass="13117">MREKGRKNSTYVVIYDIFNFEEEYQGAWVSSDYRRRCRIAKELLKYGVRIQRSVFEIEISKTQIPKLKATIQKYCSKRDKIFIYLLEDKVKSRVKEKGTPFTPRDIQIL</sequence>
<dbReference type="eggNOG" id="COG1343">
    <property type="taxonomic scope" value="Bacteria"/>
</dbReference>
<name>E8T4N6_THEA1</name>
<dbReference type="RefSeq" id="WP_013538280.1">
    <property type="nucleotide sequence ID" value="NC_014926.1"/>
</dbReference>
<dbReference type="EC" id="3.1.-.-" evidence="9"/>
<dbReference type="HOGENOM" id="CLU_2182710_0_0_0"/>
<keyword evidence="6 9" id="KW-0378">Hydrolase</keyword>
<evidence type="ECO:0000256" key="4">
    <source>
        <dbReference type="ARBA" id="ARBA00022723"/>
    </source>
</evidence>
<evidence type="ECO:0000313" key="11">
    <source>
        <dbReference type="Proteomes" id="UP000006362"/>
    </source>
</evidence>
<dbReference type="KEGG" id="tam:Theam_1534"/>
<dbReference type="GO" id="GO:0051607">
    <property type="term" value="P:defense response to virus"/>
    <property type="evidence" value="ECO:0007669"/>
    <property type="project" value="UniProtKB-UniRule"/>
</dbReference>
<comment type="subunit">
    <text evidence="9">Homodimer, forms a heterotetramer with a Cas1 homodimer.</text>
</comment>
<protein>
    <recommendedName>
        <fullName evidence="9">CRISPR-associated endoribonuclease Cas2</fullName>
        <ecNumber evidence="9">3.1.-.-</ecNumber>
    </recommendedName>
</protein>
<keyword evidence="8 9" id="KW-0051">Antiviral defense</keyword>
<dbReference type="Pfam" id="PF09827">
    <property type="entry name" value="CRISPR_Cas2"/>
    <property type="match status" value="1"/>
</dbReference>
<organism evidence="10 11">
    <name type="scientific">Thermovibrio ammonificans (strain DSM 15698 / JCM 12110 / HB-1)</name>
    <dbReference type="NCBI Taxonomy" id="648996"/>
    <lineage>
        <taxon>Bacteria</taxon>
        <taxon>Pseudomonadati</taxon>
        <taxon>Aquificota</taxon>
        <taxon>Aquificia</taxon>
        <taxon>Desulfurobacteriales</taxon>
        <taxon>Desulfurobacteriaceae</taxon>
        <taxon>Thermovibrio</taxon>
    </lineage>
</organism>
<evidence type="ECO:0000256" key="9">
    <source>
        <dbReference type="HAMAP-Rule" id="MF_01471"/>
    </source>
</evidence>
<evidence type="ECO:0000256" key="3">
    <source>
        <dbReference type="ARBA" id="ARBA00022722"/>
    </source>
</evidence>